<keyword evidence="3" id="KW-1185">Reference proteome</keyword>
<dbReference type="Proteomes" id="UP000838821">
    <property type="component" value="Unassembled WGS sequence"/>
</dbReference>
<accession>A0ABN8H290</accession>
<reference evidence="2" key="1">
    <citation type="submission" date="2022-01" db="EMBL/GenBank/DDBJ databases">
        <authorList>
            <person name="Criscuolo A."/>
        </authorList>
    </citation>
    <scope>NUCLEOTIDE SEQUENCE</scope>
    <source>
        <strain evidence="2">CIP111891</strain>
    </source>
</reference>
<feature type="compositionally biased region" description="Basic and acidic residues" evidence="1">
    <location>
        <begin position="12"/>
        <end position="21"/>
    </location>
</feature>
<comment type="caution">
    <text evidence="2">The sequence shown here is derived from an EMBL/GenBank/DDBJ whole genome shotgun (WGS) entry which is preliminary data.</text>
</comment>
<feature type="region of interest" description="Disordered" evidence="1">
    <location>
        <begin position="1"/>
        <end position="21"/>
    </location>
</feature>
<evidence type="ECO:0000313" key="3">
    <source>
        <dbReference type="Proteomes" id="UP000838821"/>
    </source>
</evidence>
<sequence length="44" mass="5231">MKDETTIPQEQETSHMAEPEFNHDYDLMRAYAQQMNGEVEAREE</sequence>
<evidence type="ECO:0008006" key="4">
    <source>
        <dbReference type="Google" id="ProtNLM"/>
    </source>
</evidence>
<protein>
    <recommendedName>
        <fullName evidence="4">YfhD family protein</fullName>
    </recommendedName>
</protein>
<dbReference type="EMBL" id="CAKMMW010000021">
    <property type="protein sequence ID" value="CAH1222154.1"/>
    <property type="molecule type" value="Genomic_DNA"/>
</dbReference>
<feature type="compositionally biased region" description="Polar residues" evidence="1">
    <location>
        <begin position="1"/>
        <end position="11"/>
    </location>
</feature>
<dbReference type="RefSeq" id="WP_276574898.1">
    <property type="nucleotide sequence ID" value="NZ_CAKMMW010000021.1"/>
</dbReference>
<organism evidence="2 3">
    <name type="scientific">Paenibacillus allorhizoplanae</name>
    <dbReference type="NCBI Taxonomy" id="2905648"/>
    <lineage>
        <taxon>Bacteria</taxon>
        <taxon>Bacillati</taxon>
        <taxon>Bacillota</taxon>
        <taxon>Bacilli</taxon>
        <taxon>Bacillales</taxon>
        <taxon>Paenibacillaceae</taxon>
        <taxon>Paenibacillus</taxon>
    </lineage>
</organism>
<name>A0ABN8H290_9BACL</name>
<proteinExistence type="predicted"/>
<gene>
    <name evidence="2" type="ORF">PAECIP111891_05297</name>
</gene>
<evidence type="ECO:0000256" key="1">
    <source>
        <dbReference type="SAM" id="MobiDB-lite"/>
    </source>
</evidence>
<evidence type="ECO:0000313" key="2">
    <source>
        <dbReference type="EMBL" id="CAH1222154.1"/>
    </source>
</evidence>